<dbReference type="Proteomes" id="UP000316079">
    <property type="component" value="Unassembled WGS sequence"/>
</dbReference>
<comment type="similarity">
    <text evidence="2 11">Belongs to the glypican family.</text>
</comment>
<accession>A0A553RAF7</accession>
<keyword evidence="9 12" id="KW-0357">Heparan sulfate</keyword>
<keyword evidence="7 12" id="KW-0472">Membrane</keyword>
<proteinExistence type="inferred from homology"/>
<dbReference type="STRING" id="623744.A0A553RAF7"/>
<keyword evidence="5" id="KW-0732">Signal</keyword>
<dbReference type="PANTHER" id="PTHR10822:SF31">
    <property type="entry name" value="GLYPICAN-6"/>
    <property type="match status" value="1"/>
</dbReference>
<dbReference type="GO" id="GO:1905475">
    <property type="term" value="P:regulation of protein localization to membrane"/>
    <property type="evidence" value="ECO:0007669"/>
    <property type="project" value="TreeGrafter"/>
</dbReference>
<evidence type="ECO:0000313" key="15">
    <source>
        <dbReference type="Proteomes" id="UP000316079"/>
    </source>
</evidence>
<dbReference type="GO" id="GO:0098552">
    <property type="term" value="C:side of membrane"/>
    <property type="evidence" value="ECO:0007669"/>
    <property type="project" value="UniProtKB-KW"/>
</dbReference>
<dbReference type="GO" id="GO:0005576">
    <property type="term" value="C:extracellular region"/>
    <property type="evidence" value="ECO:0007669"/>
    <property type="project" value="TreeGrafter"/>
</dbReference>
<reference evidence="14 15" key="1">
    <citation type="journal article" date="2019" name="Sci. Data">
        <title>Hybrid genome assembly and annotation of Danionella translucida.</title>
        <authorList>
            <person name="Kadobianskyi M."/>
            <person name="Schulze L."/>
            <person name="Schuelke M."/>
            <person name="Judkewitz B."/>
        </authorList>
    </citation>
    <scope>NUCLEOTIDE SEQUENCE [LARGE SCALE GENOMIC DNA]</scope>
    <source>
        <strain evidence="14 15">Bolton</strain>
    </source>
</reference>
<keyword evidence="4 12" id="KW-0336">GPI-anchor</keyword>
<keyword evidence="3" id="KW-1003">Cell membrane</keyword>
<evidence type="ECO:0000256" key="6">
    <source>
        <dbReference type="ARBA" id="ARBA00022974"/>
    </source>
</evidence>
<protein>
    <recommendedName>
        <fullName evidence="16">Glypican-6</fullName>
    </recommendedName>
</protein>
<organism evidence="14 15">
    <name type="scientific">Danionella cerebrum</name>
    <dbReference type="NCBI Taxonomy" id="2873325"/>
    <lineage>
        <taxon>Eukaryota</taxon>
        <taxon>Metazoa</taxon>
        <taxon>Chordata</taxon>
        <taxon>Craniata</taxon>
        <taxon>Vertebrata</taxon>
        <taxon>Euteleostomi</taxon>
        <taxon>Actinopterygii</taxon>
        <taxon>Neopterygii</taxon>
        <taxon>Teleostei</taxon>
        <taxon>Ostariophysi</taxon>
        <taxon>Cypriniformes</taxon>
        <taxon>Danionidae</taxon>
        <taxon>Danioninae</taxon>
        <taxon>Danionella</taxon>
    </lineage>
</organism>
<dbReference type="GO" id="GO:0016477">
    <property type="term" value="P:cell migration"/>
    <property type="evidence" value="ECO:0007669"/>
    <property type="project" value="TreeGrafter"/>
</dbReference>
<sequence>MQCALAVTSALNCSQIRNAFTGRGLGAPEPTGEEATGTFLQVCGAQESCCSPAMEDELVQRSSRDLEKIMEDATEELRDTFTSHQKRFEDLLQSLLDVSERSLNEMFLRTYGKPYVQNADLFQRLFLDLRGHLKGVDSNLEDILHEFWTRLLERMFTLLNSEIQITDEYLECLGKHMEMLQPFGDVPKKLQMQVMRAFLGARSFVQGLAVARDVSDKVSKVSMSSVCVHGFTKMLYCSYCTGIFSLKPCESICLTVMKSCLADFGLLDKEWTRFTDAMLLVTERLQGPFNIESVMEPIDVKISEAIMNLQENSMHISYQVFQGCGQPKSSGSPRSVRGTPDLFSGGRFRPYEELPTSPAPHPLQSLVEEVREKLQRFRGFFESMSLRFCQEEIETSASDQNVLESQEDKHQKVNSDSTRSNAVIGQQILILRVMSNRLKNAYQGNDVDFLDNNEGGSASGSGSGCMEACDTDTHSSITETPALGSNTVSSSASASHNHMMHALTLLMMMVMWVHHWR</sequence>
<keyword evidence="6 12" id="KW-0654">Proteoglycan</keyword>
<keyword evidence="15" id="KW-1185">Reference proteome</keyword>
<keyword evidence="10 12" id="KW-0449">Lipoprotein</keyword>
<dbReference type="PANTHER" id="PTHR10822">
    <property type="entry name" value="GLYPICAN"/>
    <property type="match status" value="1"/>
</dbReference>
<comment type="function">
    <text evidence="12">Cell surface proteoglycan.</text>
</comment>
<evidence type="ECO:0000256" key="9">
    <source>
        <dbReference type="ARBA" id="ARBA00023207"/>
    </source>
</evidence>
<dbReference type="EMBL" id="SRMA01025101">
    <property type="protein sequence ID" value="TRY99145.1"/>
    <property type="molecule type" value="Genomic_DNA"/>
</dbReference>
<evidence type="ECO:0000256" key="1">
    <source>
        <dbReference type="ARBA" id="ARBA00004609"/>
    </source>
</evidence>
<evidence type="ECO:0000256" key="4">
    <source>
        <dbReference type="ARBA" id="ARBA00022622"/>
    </source>
</evidence>
<evidence type="ECO:0000313" key="14">
    <source>
        <dbReference type="EMBL" id="TRY99145.1"/>
    </source>
</evidence>
<feature type="region of interest" description="Disordered" evidence="13">
    <location>
        <begin position="398"/>
        <end position="418"/>
    </location>
</feature>
<evidence type="ECO:0000256" key="8">
    <source>
        <dbReference type="ARBA" id="ARBA00023180"/>
    </source>
</evidence>
<gene>
    <name evidence="14" type="ORF">DNTS_018940</name>
</gene>
<evidence type="ECO:0008006" key="16">
    <source>
        <dbReference type="Google" id="ProtNLM"/>
    </source>
</evidence>
<comment type="subcellular location">
    <subcellularLocation>
        <location evidence="1 12">Cell membrane</location>
        <topology evidence="1 12">Lipid-anchor</topology>
        <topology evidence="1 12">GPI-anchor</topology>
    </subcellularLocation>
</comment>
<evidence type="ECO:0000256" key="5">
    <source>
        <dbReference type="ARBA" id="ARBA00022729"/>
    </source>
</evidence>
<dbReference type="InterPro" id="IPR001863">
    <property type="entry name" value="Glypican"/>
</dbReference>
<keyword evidence="8" id="KW-0325">Glycoprotein</keyword>
<feature type="region of interest" description="Disordered" evidence="13">
    <location>
        <begin position="449"/>
        <end position="492"/>
    </location>
</feature>
<evidence type="ECO:0000256" key="11">
    <source>
        <dbReference type="RuleBase" id="RU003518"/>
    </source>
</evidence>
<dbReference type="GO" id="GO:0005886">
    <property type="term" value="C:plasma membrane"/>
    <property type="evidence" value="ECO:0007669"/>
    <property type="project" value="UniProtKB-SubCell"/>
</dbReference>
<dbReference type="GO" id="GO:0009966">
    <property type="term" value="P:regulation of signal transduction"/>
    <property type="evidence" value="ECO:0007669"/>
    <property type="project" value="InterPro"/>
</dbReference>
<evidence type="ECO:0000256" key="7">
    <source>
        <dbReference type="ARBA" id="ARBA00023136"/>
    </source>
</evidence>
<evidence type="ECO:0000256" key="13">
    <source>
        <dbReference type="SAM" id="MobiDB-lite"/>
    </source>
</evidence>
<dbReference type="GO" id="GO:0045202">
    <property type="term" value="C:synapse"/>
    <property type="evidence" value="ECO:0007669"/>
    <property type="project" value="TreeGrafter"/>
</dbReference>
<evidence type="ECO:0000256" key="10">
    <source>
        <dbReference type="ARBA" id="ARBA00023288"/>
    </source>
</evidence>
<evidence type="ECO:0000256" key="2">
    <source>
        <dbReference type="ARBA" id="ARBA00010260"/>
    </source>
</evidence>
<name>A0A553RAF7_9TELE</name>
<feature type="compositionally biased region" description="Polar residues" evidence="13">
    <location>
        <begin position="474"/>
        <end position="488"/>
    </location>
</feature>
<evidence type="ECO:0000256" key="3">
    <source>
        <dbReference type="ARBA" id="ARBA00022475"/>
    </source>
</evidence>
<dbReference type="OrthoDB" id="10010764at2759"/>
<evidence type="ECO:0000256" key="12">
    <source>
        <dbReference type="RuleBase" id="RU003519"/>
    </source>
</evidence>
<dbReference type="AlphaFoldDB" id="A0A553RAF7"/>
<dbReference type="GO" id="GO:0009986">
    <property type="term" value="C:cell surface"/>
    <property type="evidence" value="ECO:0007669"/>
    <property type="project" value="TreeGrafter"/>
</dbReference>
<dbReference type="Pfam" id="PF01153">
    <property type="entry name" value="Glypican"/>
    <property type="match status" value="1"/>
</dbReference>
<comment type="caution">
    <text evidence="14">The sequence shown here is derived from an EMBL/GenBank/DDBJ whole genome shotgun (WGS) entry which is preliminary data.</text>
</comment>